<name>A0A843WX88_COLES</name>
<reference evidence="2" key="1">
    <citation type="submission" date="2017-07" db="EMBL/GenBank/DDBJ databases">
        <title>Taro Niue Genome Assembly and Annotation.</title>
        <authorList>
            <person name="Atibalentja N."/>
            <person name="Keating K."/>
            <person name="Fields C.J."/>
        </authorList>
    </citation>
    <scope>NUCLEOTIDE SEQUENCE</scope>
    <source>
        <strain evidence="2">Niue_2</strain>
        <tissue evidence="2">Leaf</tissue>
    </source>
</reference>
<organism evidence="2 3">
    <name type="scientific">Colocasia esculenta</name>
    <name type="common">Wild taro</name>
    <name type="synonym">Arum esculentum</name>
    <dbReference type="NCBI Taxonomy" id="4460"/>
    <lineage>
        <taxon>Eukaryota</taxon>
        <taxon>Viridiplantae</taxon>
        <taxon>Streptophyta</taxon>
        <taxon>Embryophyta</taxon>
        <taxon>Tracheophyta</taxon>
        <taxon>Spermatophyta</taxon>
        <taxon>Magnoliopsida</taxon>
        <taxon>Liliopsida</taxon>
        <taxon>Araceae</taxon>
        <taxon>Aroideae</taxon>
        <taxon>Colocasieae</taxon>
        <taxon>Colocasia</taxon>
    </lineage>
</organism>
<evidence type="ECO:0000313" key="3">
    <source>
        <dbReference type="Proteomes" id="UP000652761"/>
    </source>
</evidence>
<feature type="compositionally biased region" description="Basic residues" evidence="1">
    <location>
        <begin position="1"/>
        <end position="18"/>
    </location>
</feature>
<comment type="caution">
    <text evidence="2">The sequence shown here is derived from an EMBL/GenBank/DDBJ whole genome shotgun (WGS) entry which is preliminary data.</text>
</comment>
<protein>
    <submittedName>
        <fullName evidence="2">Uncharacterized protein</fullName>
    </submittedName>
</protein>
<accession>A0A843WX88</accession>
<dbReference type="Proteomes" id="UP000652761">
    <property type="component" value="Unassembled WGS sequence"/>
</dbReference>
<sequence length="58" mass="6598">MRSRKTRSHISVPLKRRRQDPCHVQEGTLASVAFRKKESDTASVAFQPSTSTSTRRLL</sequence>
<gene>
    <name evidence="2" type="ORF">Taro_045515</name>
</gene>
<dbReference type="AlphaFoldDB" id="A0A843WX88"/>
<evidence type="ECO:0000256" key="1">
    <source>
        <dbReference type="SAM" id="MobiDB-lite"/>
    </source>
</evidence>
<proteinExistence type="predicted"/>
<evidence type="ECO:0000313" key="2">
    <source>
        <dbReference type="EMBL" id="MQM12596.1"/>
    </source>
</evidence>
<keyword evidence="3" id="KW-1185">Reference proteome</keyword>
<feature type="region of interest" description="Disordered" evidence="1">
    <location>
        <begin position="1"/>
        <end position="20"/>
    </location>
</feature>
<dbReference type="EMBL" id="NMUH01005371">
    <property type="protein sequence ID" value="MQM12596.1"/>
    <property type="molecule type" value="Genomic_DNA"/>
</dbReference>